<protein>
    <submittedName>
        <fullName evidence="1">Uncharacterized protein</fullName>
    </submittedName>
</protein>
<proteinExistence type="predicted"/>
<sequence>MKIRRRSGRPTAGNIDEDCNDKNGKNSLFDSDCGYYHQIIYPLLVSGSEKDLICWLKTIHLIKSKQTCSKKMASGVCNSPMSLIDSKGPDFLQWKCKMCSKKKSIRDDSIFNGLRCNFKDAIRIILAWCKGYHVDDVANMLSLNNSVIEELYIRAASLAEKCMKSNIGDWQIGGPGVIVIVDTYPEGCTNTNMIRMTRPILCISEVKSIPQKYWLEALDRFAYHDTEHINSLKQRILRTIRAVVRPGSIIVTPVRSTLCSHSDFQSLATIYPTIVSVDVLAKHNNDHQNVFTNMETIWKQVLDICEEAQFYCSSYIDLFVVSHMWRAVYGNEAFERLLFQISAMQ</sequence>
<evidence type="ECO:0000313" key="1">
    <source>
        <dbReference type="EMBL" id="JAB62909.1"/>
    </source>
</evidence>
<reference evidence="1" key="1">
    <citation type="submission" date="2013-07" db="EMBL/GenBank/DDBJ databases">
        <title>Midgut Transcriptome Profiling of Anoplphora glabripennis, a Lignocellulose Degrading, Wood-Boring Cerambycid.</title>
        <authorList>
            <person name="Scully E.D."/>
            <person name="Hoover K."/>
            <person name="Carlson J.E."/>
            <person name="Tien M."/>
            <person name="Geib S.M."/>
        </authorList>
    </citation>
    <scope>NUCLEOTIDE SEQUENCE</scope>
</reference>
<dbReference type="EMBL" id="GALX01005557">
    <property type="protein sequence ID" value="JAB62909.1"/>
    <property type="molecule type" value="Transcribed_RNA"/>
</dbReference>
<dbReference type="AlphaFoldDB" id="V5GG02"/>
<organism evidence="1">
    <name type="scientific">Anoplophora glabripennis</name>
    <name type="common">Asian longhorn beetle</name>
    <name type="synonym">Anoplophora nobilis</name>
    <dbReference type="NCBI Taxonomy" id="217634"/>
    <lineage>
        <taxon>Eukaryota</taxon>
        <taxon>Metazoa</taxon>
        <taxon>Ecdysozoa</taxon>
        <taxon>Arthropoda</taxon>
        <taxon>Hexapoda</taxon>
        <taxon>Insecta</taxon>
        <taxon>Pterygota</taxon>
        <taxon>Neoptera</taxon>
        <taxon>Endopterygota</taxon>
        <taxon>Coleoptera</taxon>
        <taxon>Polyphaga</taxon>
        <taxon>Cucujiformia</taxon>
        <taxon>Chrysomeloidea</taxon>
        <taxon>Cerambycidae</taxon>
        <taxon>Lamiinae</taxon>
        <taxon>Lamiini</taxon>
        <taxon>Anoplophora</taxon>
    </lineage>
</organism>
<accession>V5GG02</accession>
<name>V5GG02_ANOGL</name>